<evidence type="ECO:0000313" key="2">
    <source>
        <dbReference type="EMBL" id="KII74390.1"/>
    </source>
</evidence>
<keyword evidence="3" id="KW-1185">Reference proteome</keyword>
<dbReference type="GO" id="GO:0005737">
    <property type="term" value="C:cytoplasm"/>
    <property type="evidence" value="ECO:0007669"/>
    <property type="project" value="InterPro"/>
</dbReference>
<organism evidence="2 3">
    <name type="scientific">Thelohanellus kitauei</name>
    <name type="common">Myxosporean</name>
    <dbReference type="NCBI Taxonomy" id="669202"/>
    <lineage>
        <taxon>Eukaryota</taxon>
        <taxon>Metazoa</taxon>
        <taxon>Cnidaria</taxon>
        <taxon>Myxozoa</taxon>
        <taxon>Myxosporea</taxon>
        <taxon>Bivalvulida</taxon>
        <taxon>Platysporina</taxon>
        <taxon>Myxobolidae</taxon>
        <taxon>Thelohanellus</taxon>
    </lineage>
</organism>
<dbReference type="Pfam" id="PF04558">
    <property type="entry name" value="tRNA_synt_1c_R1"/>
    <property type="match status" value="1"/>
</dbReference>
<protein>
    <submittedName>
        <fullName evidence="2">Glutamine--tRNA ligase</fullName>
    </submittedName>
</protein>
<dbReference type="Proteomes" id="UP000031668">
    <property type="component" value="Unassembled WGS sequence"/>
</dbReference>
<keyword evidence="2" id="KW-0436">Ligase</keyword>
<dbReference type="EMBL" id="JWZT01000435">
    <property type="protein sequence ID" value="KII74390.1"/>
    <property type="molecule type" value="Genomic_DNA"/>
</dbReference>
<evidence type="ECO:0000259" key="1">
    <source>
        <dbReference type="Pfam" id="PF04558"/>
    </source>
</evidence>
<dbReference type="InterPro" id="IPR007639">
    <property type="entry name" value="Gln-tRNA-synth_Ib_RNA-bd_N"/>
</dbReference>
<dbReference type="GO" id="GO:0006418">
    <property type="term" value="P:tRNA aminoacylation for protein translation"/>
    <property type="evidence" value="ECO:0007669"/>
    <property type="project" value="InterPro"/>
</dbReference>
<dbReference type="GO" id="GO:0004812">
    <property type="term" value="F:aminoacyl-tRNA ligase activity"/>
    <property type="evidence" value="ECO:0007669"/>
    <property type="project" value="InterPro"/>
</dbReference>
<feature type="domain" description="Glutaminyl-tRNA synthetase class Ib non-specific RNA-binding" evidence="1">
    <location>
        <begin position="2"/>
        <end position="148"/>
    </location>
</feature>
<dbReference type="InterPro" id="IPR042558">
    <property type="entry name" value="Gln-tRNA-synth_Ib_RNA-bd_N_1"/>
</dbReference>
<reference evidence="2 3" key="1">
    <citation type="journal article" date="2014" name="Genome Biol. Evol.">
        <title>The genome of the myxosporean Thelohanellus kitauei shows adaptations to nutrient acquisition within its fish host.</title>
        <authorList>
            <person name="Yang Y."/>
            <person name="Xiong J."/>
            <person name="Zhou Z."/>
            <person name="Huo F."/>
            <person name="Miao W."/>
            <person name="Ran C."/>
            <person name="Liu Y."/>
            <person name="Zhang J."/>
            <person name="Feng J."/>
            <person name="Wang M."/>
            <person name="Wang M."/>
            <person name="Wang L."/>
            <person name="Yao B."/>
        </authorList>
    </citation>
    <scope>NUCLEOTIDE SEQUENCE [LARGE SCALE GENOMIC DNA]</scope>
    <source>
        <strain evidence="2">Wuqing</strain>
    </source>
</reference>
<dbReference type="OrthoDB" id="2424088at2759"/>
<comment type="caution">
    <text evidence="2">The sequence shown here is derived from an EMBL/GenBank/DDBJ whole genome shotgun (WGS) entry which is preliminary data.</text>
</comment>
<gene>
    <name evidence="2" type="ORF">RF11_13312</name>
</gene>
<dbReference type="AlphaFoldDB" id="A0A0C2NDK7"/>
<sequence>MIKAFVDVGIKENKAKETARNPALGNRLFSIIKMVDSDNKGYKFKPQQGMLLHTLASHKFNDDQLKLVLKYVTSGEIASGTQIKAASEYFCSNIQSSVDIPLFERACGIGVVYDDADVERAVLEAILKIKFKSGDPQVNRGLIIGHLKIYLGYVYKIYKWVDSSQLHRLIDKHLDKIVSFTEEPVKADEHVIFADWKSVLESIDPLRVYSQGEAAKFHAPGKNYMSPGYVVTEHTERLMAEHLAKYGNVVRLYFLQGKNPFST</sequence>
<dbReference type="Gene3D" id="1.10.8.1290">
    <property type="entry name" value="Glutaminyl-tRNA synthetase, non-specific RNA binding region part 1, domain 1"/>
    <property type="match status" value="1"/>
</dbReference>
<accession>A0A0C2NDK7</accession>
<evidence type="ECO:0000313" key="3">
    <source>
        <dbReference type="Proteomes" id="UP000031668"/>
    </source>
</evidence>
<proteinExistence type="predicted"/>
<dbReference type="GO" id="GO:0005524">
    <property type="term" value="F:ATP binding"/>
    <property type="evidence" value="ECO:0007669"/>
    <property type="project" value="InterPro"/>
</dbReference>
<name>A0A0C2NDK7_THEKT</name>